<dbReference type="Proteomes" id="UP000694257">
    <property type="component" value="Chromosome"/>
</dbReference>
<protein>
    <submittedName>
        <fullName evidence="1">Asp23/Gls24 family envelope stress response protein</fullName>
    </submittedName>
</protein>
<accession>A0ABX8RWJ6</accession>
<dbReference type="EMBL" id="CP078145">
    <property type="protein sequence ID" value="QXN93943.1"/>
    <property type="molecule type" value="Genomic_DNA"/>
</dbReference>
<proteinExistence type="predicted"/>
<dbReference type="RefSeq" id="WP_218476316.1">
    <property type="nucleotide sequence ID" value="NZ_BAABJN010000018.1"/>
</dbReference>
<evidence type="ECO:0000313" key="1">
    <source>
        <dbReference type="EMBL" id="QXN93943.1"/>
    </source>
</evidence>
<gene>
    <name evidence="1" type="ORF">KV110_13295</name>
</gene>
<name>A0ABX8RWJ6_NOCIO</name>
<organism evidence="1 2">
    <name type="scientific">Nocardia iowensis</name>
    <dbReference type="NCBI Taxonomy" id="204891"/>
    <lineage>
        <taxon>Bacteria</taxon>
        <taxon>Bacillati</taxon>
        <taxon>Actinomycetota</taxon>
        <taxon>Actinomycetes</taxon>
        <taxon>Mycobacteriales</taxon>
        <taxon>Nocardiaceae</taxon>
        <taxon>Nocardia</taxon>
    </lineage>
</organism>
<reference evidence="1 2" key="1">
    <citation type="submission" date="2021-07" db="EMBL/GenBank/DDBJ databases">
        <title>Whole Genome Sequence of Nocardia Iowensis.</title>
        <authorList>
            <person name="Lamm A."/>
            <person name="Collins-Fairclough A.M."/>
            <person name="Bunk B."/>
            <person name="Sproer C."/>
        </authorList>
    </citation>
    <scope>NUCLEOTIDE SEQUENCE [LARGE SCALE GENOMIC DNA]</scope>
    <source>
        <strain evidence="1 2">NRRL 5646</strain>
    </source>
</reference>
<evidence type="ECO:0000313" key="2">
    <source>
        <dbReference type="Proteomes" id="UP000694257"/>
    </source>
</evidence>
<keyword evidence="2" id="KW-1185">Reference proteome</keyword>
<sequence>MTTAVIADEYPGVTTFAPRAVRRIVAQAAREVAGVGADVQVDAEVFADRTALDVRLPIRYPAPVGRVTEACRAHLARRTRELTGLAVTGIDIVVAALTTDTETGRRVR</sequence>